<organism evidence="1 2">
    <name type="scientific">Duganella dendranthematis</name>
    <dbReference type="NCBI Taxonomy" id="2728021"/>
    <lineage>
        <taxon>Bacteria</taxon>
        <taxon>Pseudomonadati</taxon>
        <taxon>Pseudomonadota</taxon>
        <taxon>Betaproteobacteria</taxon>
        <taxon>Burkholderiales</taxon>
        <taxon>Oxalobacteraceae</taxon>
        <taxon>Telluria group</taxon>
        <taxon>Duganella</taxon>
    </lineage>
</organism>
<dbReference type="PANTHER" id="PTHR41791">
    <property type="entry name" value="SSL7039 PROTEIN"/>
    <property type="match status" value="1"/>
</dbReference>
<keyword evidence="2" id="KW-1185">Reference proteome</keyword>
<dbReference type="Proteomes" id="UP000503117">
    <property type="component" value="Chromosome"/>
</dbReference>
<dbReference type="RefSeq" id="WP_169112555.1">
    <property type="nucleotide sequence ID" value="NZ_CP051684.1"/>
</dbReference>
<evidence type="ECO:0000313" key="1">
    <source>
        <dbReference type="EMBL" id="QJD91019.1"/>
    </source>
</evidence>
<dbReference type="NCBIfam" id="TIGR02683">
    <property type="entry name" value="upstrm_HI1419"/>
    <property type="match status" value="1"/>
</dbReference>
<dbReference type="PANTHER" id="PTHR41791:SF1">
    <property type="entry name" value="SSL7039 PROTEIN"/>
    <property type="match status" value="1"/>
</dbReference>
<proteinExistence type="predicted"/>
<protein>
    <submittedName>
        <fullName evidence="1">Type II toxin-antitoxin system RelE/ParE family toxin</fullName>
    </submittedName>
</protein>
<dbReference type="PIRSF" id="PIRSF028744">
    <property type="entry name" value="Addict_mod_HI1419"/>
    <property type="match status" value="1"/>
</dbReference>
<dbReference type="InterPro" id="IPR014056">
    <property type="entry name" value="TypeIITA-like_toxin_pred"/>
</dbReference>
<name>A0ABX6M9N2_9BURK</name>
<accession>A0ABX6M9N2</accession>
<gene>
    <name evidence="1" type="ORF">HH213_13550</name>
</gene>
<sequence length="106" mass="12040">MRTMELIRYRTDHGQEPFSDWLIGLKDVSAQARIRARLRQLEAGNCRAVGGGVTELRIHLGPGYRVYFGRHGALIVLLLSGGTKKTQISDIVQAKTHWRNWKEAQL</sequence>
<evidence type="ECO:0000313" key="2">
    <source>
        <dbReference type="Proteomes" id="UP000503117"/>
    </source>
</evidence>
<dbReference type="EMBL" id="CP051684">
    <property type="protein sequence ID" value="QJD91019.1"/>
    <property type="molecule type" value="Genomic_DNA"/>
</dbReference>
<reference evidence="1 2" key="1">
    <citation type="submission" date="2020-04" db="EMBL/GenBank/DDBJ databases">
        <title>Genome sequencing of novel species.</title>
        <authorList>
            <person name="Heo J."/>
            <person name="Kim S.-J."/>
            <person name="Kim J.-S."/>
            <person name="Hong S.-B."/>
            <person name="Kwon S.-W."/>
        </authorList>
    </citation>
    <scope>NUCLEOTIDE SEQUENCE [LARGE SCALE GENOMIC DNA]</scope>
    <source>
        <strain evidence="1 2">AF9R3</strain>
    </source>
</reference>